<gene>
    <name evidence="7" type="ORF">AKG39_07100</name>
</gene>
<dbReference type="GO" id="GO:0005886">
    <property type="term" value="C:plasma membrane"/>
    <property type="evidence" value="ECO:0007669"/>
    <property type="project" value="TreeGrafter"/>
</dbReference>
<comment type="caution">
    <text evidence="7">The sequence shown here is derived from an EMBL/GenBank/DDBJ whole genome shotgun (WGS) entry which is preliminary data.</text>
</comment>
<dbReference type="STRING" id="52689.AKG39_07100"/>
<keyword evidence="8" id="KW-1185">Reference proteome</keyword>
<evidence type="ECO:0000313" key="8">
    <source>
        <dbReference type="Proteomes" id="UP000036873"/>
    </source>
</evidence>
<evidence type="ECO:0000256" key="5">
    <source>
        <dbReference type="ARBA" id="ARBA00049660"/>
    </source>
</evidence>
<name>A0A0L6U1Q0_9FIRM</name>
<evidence type="ECO:0000256" key="3">
    <source>
        <dbReference type="ARBA" id="ARBA00022989"/>
    </source>
</evidence>
<keyword evidence="2 6" id="KW-0812">Transmembrane</keyword>
<dbReference type="OrthoDB" id="9786493at2"/>
<dbReference type="InterPro" id="IPR000292">
    <property type="entry name" value="For/NO2_transpt"/>
</dbReference>
<dbReference type="PROSITE" id="PS01006">
    <property type="entry name" value="FORMATE_NITRITE_TP_2"/>
    <property type="match status" value="1"/>
</dbReference>
<feature type="transmembrane region" description="Helical" evidence="6">
    <location>
        <begin position="255"/>
        <end position="277"/>
    </location>
</feature>
<evidence type="ECO:0000256" key="4">
    <source>
        <dbReference type="ARBA" id="ARBA00023136"/>
    </source>
</evidence>
<dbReference type="PANTHER" id="PTHR30520:SF6">
    <property type="entry name" value="FORMATE_NITRATE FAMILY TRANSPORTER (EUROFUNG)"/>
    <property type="match status" value="1"/>
</dbReference>
<sequence length="288" mass="31033">MDKNYYSPPEIVDVAVGVGIKKVSTPYFKEFLLAILAGVFIGFASEGSNMAAFNLLADPGTYGLGKCLAGAIFGTGLMLVIIAGGEMFTGQTLIMAAVLEGKVKVSKMLGNWSLVWIGNLVGGIFLAYMMVQSGLFNSGDNLLGGMTIKIAVGKVGLSFMSAFWLGLMCNWLVCLAVWMSFSAKDITGKIFAIFFPIWLFITSGFEHCVANMYYIPAGILAKSNPKWVAAAMEHGVTPEKLDSLNWASFFLNNELPVTLGNIVGGGILVAGYYWFVYKGGKKKNELKI</sequence>
<feature type="transmembrane region" description="Helical" evidence="6">
    <location>
        <begin position="31"/>
        <end position="56"/>
    </location>
</feature>
<feature type="transmembrane region" description="Helical" evidence="6">
    <location>
        <begin position="190"/>
        <end position="215"/>
    </location>
</feature>
<accession>A0A0L6U1Q0</accession>
<keyword evidence="3 6" id="KW-1133">Transmembrane helix</keyword>
<comment type="similarity">
    <text evidence="5">Belongs to the FNT transporter (TC 1.A.16) family.</text>
</comment>
<protein>
    <submittedName>
        <fullName evidence="7">FdhC protein</fullName>
    </submittedName>
</protein>
<feature type="transmembrane region" description="Helical" evidence="6">
    <location>
        <begin position="151"/>
        <end position="178"/>
    </location>
</feature>
<evidence type="ECO:0000256" key="1">
    <source>
        <dbReference type="ARBA" id="ARBA00004141"/>
    </source>
</evidence>
<dbReference type="AlphaFoldDB" id="A0A0L6U1Q0"/>
<dbReference type="Gene3D" id="1.20.1080.10">
    <property type="entry name" value="Glycerol uptake facilitator protein"/>
    <property type="match status" value="1"/>
</dbReference>
<dbReference type="InterPro" id="IPR023271">
    <property type="entry name" value="Aquaporin-like"/>
</dbReference>
<dbReference type="RefSeq" id="WP_050739686.1">
    <property type="nucleotide sequence ID" value="NZ_LGYO01000016.1"/>
</dbReference>
<evidence type="ECO:0000256" key="2">
    <source>
        <dbReference type="ARBA" id="ARBA00022692"/>
    </source>
</evidence>
<organism evidence="7 8">
    <name type="scientific">Acetobacterium bakii</name>
    <dbReference type="NCBI Taxonomy" id="52689"/>
    <lineage>
        <taxon>Bacteria</taxon>
        <taxon>Bacillati</taxon>
        <taxon>Bacillota</taxon>
        <taxon>Clostridia</taxon>
        <taxon>Eubacteriales</taxon>
        <taxon>Eubacteriaceae</taxon>
        <taxon>Acetobacterium</taxon>
    </lineage>
</organism>
<dbReference type="InterPro" id="IPR024002">
    <property type="entry name" value="For/NO2_transpt_CS"/>
</dbReference>
<feature type="transmembrane region" description="Helical" evidence="6">
    <location>
        <begin position="68"/>
        <end position="88"/>
    </location>
</feature>
<dbReference type="PANTHER" id="PTHR30520">
    <property type="entry name" value="FORMATE TRANSPORTER-RELATED"/>
    <property type="match status" value="1"/>
</dbReference>
<proteinExistence type="inferred from homology"/>
<reference evidence="8" key="1">
    <citation type="submission" date="2015-07" db="EMBL/GenBank/DDBJ databases">
        <title>Draft genome sequence of Acetobacterium bakii DSM 8293, a potential psychrophilic chemical producer through syngas fermentation.</title>
        <authorList>
            <person name="Song Y."/>
            <person name="Hwang S."/>
            <person name="Cho B.-K."/>
        </authorList>
    </citation>
    <scope>NUCLEOTIDE SEQUENCE [LARGE SCALE GENOMIC DNA]</scope>
    <source>
        <strain evidence="8">DSM 8239</strain>
    </source>
</reference>
<dbReference type="NCBIfam" id="TIGR00790">
    <property type="entry name" value="fnt"/>
    <property type="match status" value="1"/>
</dbReference>
<evidence type="ECO:0000256" key="6">
    <source>
        <dbReference type="SAM" id="Phobius"/>
    </source>
</evidence>
<feature type="transmembrane region" description="Helical" evidence="6">
    <location>
        <begin position="109"/>
        <end position="131"/>
    </location>
</feature>
<dbReference type="GO" id="GO:0015499">
    <property type="term" value="F:formate transmembrane transporter activity"/>
    <property type="evidence" value="ECO:0007669"/>
    <property type="project" value="TreeGrafter"/>
</dbReference>
<dbReference type="PATRIC" id="fig|52689.4.peg.528"/>
<evidence type="ECO:0000313" key="7">
    <source>
        <dbReference type="EMBL" id="KNZ42277.1"/>
    </source>
</evidence>
<dbReference type="Proteomes" id="UP000036873">
    <property type="component" value="Unassembled WGS sequence"/>
</dbReference>
<keyword evidence="4 6" id="KW-0472">Membrane</keyword>
<dbReference type="EMBL" id="LGYO01000016">
    <property type="protein sequence ID" value="KNZ42277.1"/>
    <property type="molecule type" value="Genomic_DNA"/>
</dbReference>
<comment type="subcellular location">
    <subcellularLocation>
        <location evidence="1">Membrane</location>
        <topology evidence="1">Multi-pass membrane protein</topology>
    </subcellularLocation>
</comment>
<dbReference type="Pfam" id="PF01226">
    <property type="entry name" value="Form_Nir_trans"/>
    <property type="match status" value="1"/>
</dbReference>